<comment type="caution">
    <text evidence="2">The sequence shown here is derived from an EMBL/GenBank/DDBJ whole genome shotgun (WGS) entry which is preliminary data.</text>
</comment>
<dbReference type="EMBL" id="MCBQ01005948">
    <property type="protein sequence ID" value="RKF79008.1"/>
    <property type="molecule type" value="Genomic_DNA"/>
</dbReference>
<name>A0A420IWV9_9PEZI</name>
<evidence type="ECO:0000313" key="3">
    <source>
        <dbReference type="Proteomes" id="UP000283383"/>
    </source>
</evidence>
<protein>
    <submittedName>
        <fullName evidence="2">Uncharacterized protein</fullName>
    </submittedName>
</protein>
<proteinExistence type="predicted"/>
<feature type="compositionally biased region" description="Basic residues" evidence="1">
    <location>
        <begin position="12"/>
        <end position="21"/>
    </location>
</feature>
<dbReference type="AlphaFoldDB" id="A0A420IWV9"/>
<feature type="region of interest" description="Disordered" evidence="1">
    <location>
        <begin position="1"/>
        <end position="23"/>
    </location>
</feature>
<accession>A0A420IWV9</accession>
<organism evidence="2 3">
    <name type="scientific">Golovinomyces cichoracearum</name>
    <dbReference type="NCBI Taxonomy" id="62708"/>
    <lineage>
        <taxon>Eukaryota</taxon>
        <taxon>Fungi</taxon>
        <taxon>Dikarya</taxon>
        <taxon>Ascomycota</taxon>
        <taxon>Pezizomycotina</taxon>
        <taxon>Leotiomycetes</taxon>
        <taxon>Erysiphales</taxon>
        <taxon>Erysiphaceae</taxon>
        <taxon>Golovinomyces</taxon>
    </lineage>
</organism>
<sequence length="34" mass="3887">MRTIGSHISTFHPKKTSKSGKRTPIFCLLMQPTR</sequence>
<reference evidence="2 3" key="1">
    <citation type="journal article" date="2018" name="BMC Genomics">
        <title>Comparative genome analyses reveal sequence features reflecting distinct modes of host-adaptation between dicot and monocot powdery mildew.</title>
        <authorList>
            <person name="Wu Y."/>
            <person name="Ma X."/>
            <person name="Pan Z."/>
            <person name="Kale S.D."/>
            <person name="Song Y."/>
            <person name="King H."/>
            <person name="Zhang Q."/>
            <person name="Presley C."/>
            <person name="Deng X."/>
            <person name="Wei C.I."/>
            <person name="Xiao S."/>
        </authorList>
    </citation>
    <scope>NUCLEOTIDE SEQUENCE [LARGE SCALE GENOMIC DNA]</scope>
    <source>
        <strain evidence="2">UMSG3</strain>
    </source>
</reference>
<dbReference type="Proteomes" id="UP000283383">
    <property type="component" value="Unassembled WGS sequence"/>
</dbReference>
<evidence type="ECO:0000313" key="2">
    <source>
        <dbReference type="EMBL" id="RKF79008.1"/>
    </source>
</evidence>
<gene>
    <name evidence="2" type="ORF">GcM3_059041</name>
</gene>
<keyword evidence="3" id="KW-1185">Reference proteome</keyword>
<evidence type="ECO:0000256" key="1">
    <source>
        <dbReference type="SAM" id="MobiDB-lite"/>
    </source>
</evidence>